<organism evidence="2 3">
    <name type="scientific">Segatella copri</name>
    <dbReference type="NCBI Taxonomy" id="165179"/>
    <lineage>
        <taxon>Bacteria</taxon>
        <taxon>Pseudomonadati</taxon>
        <taxon>Bacteroidota</taxon>
        <taxon>Bacteroidia</taxon>
        <taxon>Bacteroidales</taxon>
        <taxon>Prevotellaceae</taxon>
        <taxon>Segatella</taxon>
    </lineage>
</organism>
<evidence type="ECO:0000313" key="3">
    <source>
        <dbReference type="Proteomes" id="UP000285604"/>
    </source>
</evidence>
<dbReference type="EMBL" id="QSCI01000022">
    <property type="protein sequence ID" value="RGX95803.1"/>
    <property type="molecule type" value="Genomic_DNA"/>
</dbReference>
<evidence type="ECO:0000313" key="2">
    <source>
        <dbReference type="EMBL" id="RGX95803.1"/>
    </source>
</evidence>
<proteinExistence type="predicted"/>
<dbReference type="AlphaFoldDB" id="A0AA92UMD2"/>
<accession>A0AA92UMD2</accession>
<dbReference type="Proteomes" id="UP000285604">
    <property type="component" value="Unassembled WGS sequence"/>
</dbReference>
<feature type="signal peptide" evidence="1">
    <location>
        <begin position="1"/>
        <end position="28"/>
    </location>
</feature>
<feature type="chain" id="PRO_5041689895" description="Lipoprotein" evidence="1">
    <location>
        <begin position="29"/>
        <end position="190"/>
    </location>
</feature>
<name>A0AA92UMD2_9BACT</name>
<reference evidence="2 3" key="1">
    <citation type="submission" date="2018-08" db="EMBL/GenBank/DDBJ databases">
        <title>A genome reference for cultivated species of the human gut microbiota.</title>
        <authorList>
            <person name="Zou Y."/>
            <person name="Xue W."/>
            <person name="Luo G."/>
        </authorList>
    </citation>
    <scope>NUCLEOTIDE SEQUENCE [LARGE SCALE GENOMIC DNA]</scope>
    <source>
        <strain evidence="2 3">OF03-3</strain>
    </source>
</reference>
<comment type="caution">
    <text evidence="2">The sequence shown here is derived from an EMBL/GenBank/DDBJ whole genome shotgun (WGS) entry which is preliminary data.</text>
</comment>
<protein>
    <recommendedName>
        <fullName evidence="4">Lipoprotein</fullName>
    </recommendedName>
</protein>
<evidence type="ECO:0000256" key="1">
    <source>
        <dbReference type="SAM" id="SignalP"/>
    </source>
</evidence>
<sequence>MFVIDMKKRKWYLNFGLSIVFLAISFVAATASCSAKTSKVQKAKKMPKMMYANTDFEKSIGDSIQTIMMSGKVTVKLMTTDSLKNQPLQVVLSREDMQVLRFLASDPKMFMEDIPNYGVIMPQVKILFEKSKSEKVEMALDFGLRKWVLIDGTGKELKRYALAKYELLRFAHCIFPNDEMITNLYNTSTK</sequence>
<evidence type="ECO:0008006" key="4">
    <source>
        <dbReference type="Google" id="ProtNLM"/>
    </source>
</evidence>
<gene>
    <name evidence="2" type="ORF">DXA63_06910</name>
</gene>
<keyword evidence="1" id="KW-0732">Signal</keyword>
<dbReference type="PROSITE" id="PS51257">
    <property type="entry name" value="PROKAR_LIPOPROTEIN"/>
    <property type="match status" value="1"/>
</dbReference>